<proteinExistence type="predicted"/>
<gene>
    <name evidence="2" type="ORF">Adt_10032</name>
</gene>
<evidence type="ECO:0000256" key="1">
    <source>
        <dbReference type="SAM" id="MobiDB-lite"/>
    </source>
</evidence>
<dbReference type="Proteomes" id="UP001604336">
    <property type="component" value="Unassembled WGS sequence"/>
</dbReference>
<organism evidence="2 3">
    <name type="scientific">Abeliophyllum distichum</name>
    <dbReference type="NCBI Taxonomy" id="126358"/>
    <lineage>
        <taxon>Eukaryota</taxon>
        <taxon>Viridiplantae</taxon>
        <taxon>Streptophyta</taxon>
        <taxon>Embryophyta</taxon>
        <taxon>Tracheophyta</taxon>
        <taxon>Spermatophyta</taxon>
        <taxon>Magnoliopsida</taxon>
        <taxon>eudicotyledons</taxon>
        <taxon>Gunneridae</taxon>
        <taxon>Pentapetalae</taxon>
        <taxon>asterids</taxon>
        <taxon>lamiids</taxon>
        <taxon>Lamiales</taxon>
        <taxon>Oleaceae</taxon>
        <taxon>Forsythieae</taxon>
        <taxon>Abeliophyllum</taxon>
    </lineage>
</organism>
<keyword evidence="3" id="KW-1185">Reference proteome</keyword>
<accession>A0ABD1UJT5</accession>
<evidence type="ECO:0000313" key="3">
    <source>
        <dbReference type="Proteomes" id="UP001604336"/>
    </source>
</evidence>
<dbReference type="AlphaFoldDB" id="A0ABD1UJT5"/>
<feature type="region of interest" description="Disordered" evidence="1">
    <location>
        <begin position="102"/>
        <end position="122"/>
    </location>
</feature>
<comment type="caution">
    <text evidence="2">The sequence shown here is derived from an EMBL/GenBank/DDBJ whole genome shotgun (WGS) entry which is preliminary data.</text>
</comment>
<dbReference type="EMBL" id="JBFOLK010000003">
    <property type="protein sequence ID" value="KAL2524978.1"/>
    <property type="molecule type" value="Genomic_DNA"/>
</dbReference>
<name>A0ABD1UJT5_9LAMI</name>
<reference evidence="3" key="1">
    <citation type="submission" date="2024-07" db="EMBL/GenBank/DDBJ databases">
        <title>Two chromosome-level genome assemblies of Korean endemic species Abeliophyllum distichum and Forsythia ovata (Oleaceae).</title>
        <authorList>
            <person name="Jang H."/>
        </authorList>
    </citation>
    <scope>NUCLEOTIDE SEQUENCE [LARGE SCALE GENOMIC DNA]</scope>
</reference>
<feature type="region of interest" description="Disordered" evidence="1">
    <location>
        <begin position="1"/>
        <end position="56"/>
    </location>
</feature>
<protein>
    <submittedName>
        <fullName evidence="2">Uncharacterized protein</fullName>
    </submittedName>
</protein>
<evidence type="ECO:0000313" key="2">
    <source>
        <dbReference type="EMBL" id="KAL2524978.1"/>
    </source>
</evidence>
<sequence>MSPRPPVDPAEHSPVQLSQENPAAPMADRGVPNPSAQDPVDRPPPLQHSPTLDLERKLDEMLTQKIESALTKRKDKRRQMVLEEDPFAPEIMAVPLPKGFKQPMIESYDGGHRPSRSPPDVR</sequence>